<evidence type="ECO:0000313" key="2">
    <source>
        <dbReference type="EMBL" id="KRM35869.1"/>
    </source>
</evidence>
<accession>A0A922TI42</accession>
<organism evidence="2 3">
    <name type="scientific">Limosilactobacillus pontis DSM 8475</name>
    <dbReference type="NCBI Taxonomy" id="1423794"/>
    <lineage>
        <taxon>Bacteria</taxon>
        <taxon>Bacillati</taxon>
        <taxon>Bacillota</taxon>
        <taxon>Bacilli</taxon>
        <taxon>Lactobacillales</taxon>
        <taxon>Lactobacillaceae</taxon>
        <taxon>Limosilactobacillus</taxon>
    </lineage>
</organism>
<protein>
    <submittedName>
        <fullName evidence="2">NAD dependent epimerase</fullName>
    </submittedName>
</protein>
<name>A0A922TI42_9LACO</name>
<dbReference type="AlphaFoldDB" id="A0A922TI42"/>
<evidence type="ECO:0000313" key="3">
    <source>
        <dbReference type="Proteomes" id="UP000051085"/>
    </source>
</evidence>
<dbReference type="Gene3D" id="3.90.25.10">
    <property type="entry name" value="UDP-galactose 4-epimerase, domain 1"/>
    <property type="match status" value="1"/>
</dbReference>
<dbReference type="InterPro" id="IPR001509">
    <property type="entry name" value="Epimerase_deHydtase"/>
</dbReference>
<gene>
    <name evidence="2" type="ORF">FD34_GL000355</name>
</gene>
<dbReference type="Gene3D" id="3.40.50.720">
    <property type="entry name" value="NAD(P)-binding Rossmann-like Domain"/>
    <property type="match status" value="1"/>
</dbReference>
<comment type="caution">
    <text evidence="2">The sequence shown here is derived from an EMBL/GenBank/DDBJ whole genome shotgun (WGS) entry which is preliminary data.</text>
</comment>
<sequence>MRGYYIVGNSKFGQSIFLKITHAVEEGKKTFPFTTGQNQYDFLDYDDFCKQVVAAISQNKVNGIINICSGKPEKLSDRVEKFIRDNNYDIKLEYGSFPDRPYDSKAVWGNDKKISEILKNEKD</sequence>
<dbReference type="RefSeq" id="WP_235805998.1">
    <property type="nucleotide sequence ID" value="NZ_AZGO01000058.1"/>
</dbReference>
<dbReference type="EMBL" id="AZGO01000058">
    <property type="protein sequence ID" value="KRM35869.1"/>
    <property type="molecule type" value="Genomic_DNA"/>
</dbReference>
<dbReference type="InterPro" id="IPR036291">
    <property type="entry name" value="NAD(P)-bd_dom_sf"/>
</dbReference>
<dbReference type="GeneID" id="89224732"/>
<dbReference type="Proteomes" id="UP000051085">
    <property type="component" value="Unassembled WGS sequence"/>
</dbReference>
<proteinExistence type="predicted"/>
<feature type="domain" description="NAD-dependent epimerase/dehydratase" evidence="1">
    <location>
        <begin position="11"/>
        <end position="68"/>
    </location>
</feature>
<dbReference type="Pfam" id="PF01370">
    <property type="entry name" value="Epimerase"/>
    <property type="match status" value="1"/>
</dbReference>
<dbReference type="SUPFAM" id="SSF51735">
    <property type="entry name" value="NAD(P)-binding Rossmann-fold domains"/>
    <property type="match status" value="1"/>
</dbReference>
<evidence type="ECO:0000259" key="1">
    <source>
        <dbReference type="Pfam" id="PF01370"/>
    </source>
</evidence>
<reference evidence="2 3" key="1">
    <citation type="journal article" date="2015" name="Genome Announc.">
        <title>Expanding the biotechnology potential of lactobacilli through comparative genomics of 213 strains and associated genera.</title>
        <authorList>
            <person name="Sun Z."/>
            <person name="Harris H.M."/>
            <person name="McCann A."/>
            <person name="Guo C."/>
            <person name="Argimon S."/>
            <person name="Zhang W."/>
            <person name="Yang X."/>
            <person name="Jeffery I.B."/>
            <person name="Cooney J.C."/>
            <person name="Kagawa T.F."/>
            <person name="Liu W."/>
            <person name="Song Y."/>
            <person name="Salvetti E."/>
            <person name="Wrobel A."/>
            <person name="Rasinkangas P."/>
            <person name="Parkhill J."/>
            <person name="Rea M.C."/>
            <person name="O'Sullivan O."/>
            <person name="Ritari J."/>
            <person name="Douillard F.P."/>
            <person name="Paul Ross R."/>
            <person name="Yang R."/>
            <person name="Briner A.E."/>
            <person name="Felis G.E."/>
            <person name="de Vos W.M."/>
            <person name="Barrangou R."/>
            <person name="Klaenhammer T.R."/>
            <person name="Caufield P.W."/>
            <person name="Cui Y."/>
            <person name="Zhang H."/>
            <person name="O'Toole P.W."/>
        </authorList>
    </citation>
    <scope>NUCLEOTIDE SEQUENCE [LARGE SCALE GENOMIC DNA]</scope>
    <source>
        <strain evidence="2 3">DSM 8475</strain>
    </source>
</reference>